<dbReference type="PANTHER" id="PTHR43656:SF2">
    <property type="entry name" value="BINDING OXIDOREDUCTASE, PUTATIVE (AFU_ORTHOLOGUE AFUA_2G08260)-RELATED"/>
    <property type="match status" value="1"/>
</dbReference>
<proteinExistence type="predicted"/>
<evidence type="ECO:0000256" key="2">
    <source>
        <dbReference type="ARBA" id="ARBA00023002"/>
    </source>
</evidence>
<dbReference type="GO" id="GO:0016491">
    <property type="term" value="F:oxidoreductase activity"/>
    <property type="evidence" value="ECO:0007669"/>
    <property type="project" value="UniProtKB-KW"/>
</dbReference>
<dbReference type="SUPFAM" id="SSF51395">
    <property type="entry name" value="FMN-linked oxidoreductases"/>
    <property type="match status" value="1"/>
</dbReference>
<evidence type="ECO:0000313" key="4">
    <source>
        <dbReference type="EMBL" id="MBC8336031.1"/>
    </source>
</evidence>
<evidence type="ECO:0000256" key="1">
    <source>
        <dbReference type="ARBA" id="ARBA00022630"/>
    </source>
</evidence>
<dbReference type="InterPro" id="IPR013785">
    <property type="entry name" value="Aldolase_TIM"/>
</dbReference>
<sequence>MSLLFTPAKIGNLEIPNRILRSATAELMASNLDGKPREQLKSLWVALAKGGTGLIITGHMYVHPSGKCHPEMAGIYSDELIPSLKGCVDAVHEAGGKIAVQINHGGMQCDPRAVNGTIAPSAIEDDFLDQPAREMSTDEIEMLVDAYGQAARRVKEAGFDGVQIHAAHGYLVNQFISPYTNKRTDKWGGDLQGRTRFFREVTRSVREQVGAEYPVFVKFGMEDGLEGGLTAEEGAEVISMMAEMGLDGLEISGGIEANNVRKGIRNPSREAYFRPLVQLAREKTDLPLIMVGGMRSKGVMEEVLSSGDADFIALCRPLINEPNFPNLMKAGEQETSGCISSSNCWTEVMGEGISCKCPPLKV</sequence>
<accession>A0A8J6NN85</accession>
<reference evidence="4 5" key="1">
    <citation type="submission" date="2020-08" db="EMBL/GenBank/DDBJ databases">
        <title>Bridging the membrane lipid divide: bacteria of the FCB group superphylum have the potential to synthesize archaeal ether lipids.</title>
        <authorList>
            <person name="Villanueva L."/>
            <person name="Von Meijenfeldt F.A.B."/>
            <person name="Westbye A.B."/>
            <person name="Yadav S."/>
            <person name="Hopmans E.C."/>
            <person name="Dutilh B.E."/>
            <person name="Sinninghe Damste J.S."/>
        </authorList>
    </citation>
    <scope>NUCLEOTIDE SEQUENCE [LARGE SCALE GENOMIC DNA]</scope>
    <source>
        <strain evidence="4">NIOZ-UU36</strain>
    </source>
</reference>
<dbReference type="Proteomes" id="UP000614469">
    <property type="component" value="Unassembled WGS sequence"/>
</dbReference>
<feature type="domain" description="NADH:flavin oxidoreductase/NADH oxidase N-terminal" evidence="3">
    <location>
        <begin position="4"/>
        <end position="331"/>
    </location>
</feature>
<gene>
    <name evidence="4" type="ORF">H8E29_12255</name>
</gene>
<evidence type="ECO:0000313" key="5">
    <source>
        <dbReference type="Proteomes" id="UP000614469"/>
    </source>
</evidence>
<dbReference type="Gene3D" id="3.20.20.70">
    <property type="entry name" value="Aldolase class I"/>
    <property type="match status" value="1"/>
</dbReference>
<protein>
    <submittedName>
        <fullName evidence="4">NADH:flavin oxidoreductase</fullName>
    </submittedName>
</protein>
<dbReference type="EMBL" id="JACNJN010000136">
    <property type="protein sequence ID" value="MBC8336031.1"/>
    <property type="molecule type" value="Genomic_DNA"/>
</dbReference>
<evidence type="ECO:0000259" key="3">
    <source>
        <dbReference type="Pfam" id="PF00724"/>
    </source>
</evidence>
<comment type="caution">
    <text evidence="4">The sequence shown here is derived from an EMBL/GenBank/DDBJ whole genome shotgun (WGS) entry which is preliminary data.</text>
</comment>
<dbReference type="InterPro" id="IPR001155">
    <property type="entry name" value="OxRdtase_FMN_N"/>
</dbReference>
<dbReference type="AlphaFoldDB" id="A0A8J6NN85"/>
<dbReference type="InterPro" id="IPR051799">
    <property type="entry name" value="NADH_flavin_oxidoreductase"/>
</dbReference>
<dbReference type="CDD" id="cd02803">
    <property type="entry name" value="OYE_like_FMN_family"/>
    <property type="match status" value="1"/>
</dbReference>
<dbReference type="GO" id="GO:0010181">
    <property type="term" value="F:FMN binding"/>
    <property type="evidence" value="ECO:0007669"/>
    <property type="project" value="InterPro"/>
</dbReference>
<name>A0A8J6NN85_9CHLR</name>
<keyword evidence="1" id="KW-0285">Flavoprotein</keyword>
<dbReference type="PANTHER" id="PTHR43656">
    <property type="entry name" value="BINDING OXIDOREDUCTASE, PUTATIVE (AFU_ORTHOLOGUE AFUA_2G08260)-RELATED"/>
    <property type="match status" value="1"/>
</dbReference>
<dbReference type="Pfam" id="PF00724">
    <property type="entry name" value="Oxidored_FMN"/>
    <property type="match status" value="1"/>
</dbReference>
<keyword evidence="2" id="KW-0560">Oxidoreductase</keyword>
<organism evidence="4 5">
    <name type="scientific">Candidatus Desulfolinea nitratireducens</name>
    <dbReference type="NCBI Taxonomy" id="2841698"/>
    <lineage>
        <taxon>Bacteria</taxon>
        <taxon>Bacillati</taxon>
        <taxon>Chloroflexota</taxon>
        <taxon>Anaerolineae</taxon>
        <taxon>Anaerolineales</taxon>
        <taxon>Anaerolineales incertae sedis</taxon>
        <taxon>Candidatus Desulfolinea</taxon>
    </lineage>
</organism>